<dbReference type="CDD" id="cd00051">
    <property type="entry name" value="EFh"/>
    <property type="match status" value="1"/>
</dbReference>
<dbReference type="PDBsum" id="2K2A"/>
<dbReference type="Pfam" id="PF13833">
    <property type="entry name" value="EF-hand_8"/>
    <property type="match status" value="1"/>
</dbReference>
<evidence type="ECO:0000259" key="6">
    <source>
        <dbReference type="PROSITE" id="PS50222"/>
    </source>
</evidence>
<dbReference type="PDBsum" id="2JNF"/>
<feature type="domain" description="EF-hand" evidence="6">
    <location>
        <begin position="124"/>
        <end position="158"/>
    </location>
</feature>
<dbReference type="PDB" id="2K2A">
    <property type="method" value="NMR"/>
    <property type="chains" value="A=89-158"/>
</dbReference>
<dbReference type="DIP" id="DIP-29494N"/>
<dbReference type="FunFam" id="1.10.238.10:FF:000103">
    <property type="entry name" value="Troponin C Ib"/>
    <property type="match status" value="1"/>
</dbReference>
<protein>
    <submittedName>
        <fullName evidence="7">Troponin C</fullName>
    </submittedName>
</protein>
<dbReference type="PANTHER" id="PTHR23048:SF0">
    <property type="entry name" value="CALMODULIN LIKE 3"/>
    <property type="match status" value="1"/>
</dbReference>
<dbReference type="GO" id="GO:0005509">
    <property type="term" value="F:calcium ion binding"/>
    <property type="evidence" value="ECO:0007669"/>
    <property type="project" value="InterPro"/>
</dbReference>
<dbReference type="InterPro" id="IPR002048">
    <property type="entry name" value="EF_hand_dom"/>
</dbReference>
<keyword evidence="8 9" id="KW-0002">3D-structure</keyword>
<dbReference type="AlphaFoldDB" id="Q868D4"/>
<feature type="domain" description="EF-hand" evidence="6">
    <location>
        <begin position="88"/>
        <end position="123"/>
    </location>
</feature>
<evidence type="ECO:0000256" key="4">
    <source>
        <dbReference type="ARBA" id="ARBA00023179"/>
    </source>
</evidence>
<evidence type="ECO:0000256" key="1">
    <source>
        <dbReference type="ARBA" id="ARBA00022723"/>
    </source>
</evidence>
<keyword evidence="2" id="KW-0677">Repeat</keyword>
<name>Q868D4_LETIN</name>
<dbReference type="InterPro" id="IPR050230">
    <property type="entry name" value="CALM/Myosin/TropC-like"/>
</dbReference>
<dbReference type="EMBL" id="AJ512939">
    <property type="protein sequence ID" value="CAD55595.1"/>
    <property type="molecule type" value="mRNA"/>
</dbReference>
<evidence type="ECO:0007829" key="8">
    <source>
        <dbReference type="PDB" id="2JNF"/>
    </source>
</evidence>
<reference evidence="8" key="2">
    <citation type="journal article" date="2007" name="Structure">
        <title>The structure of Lethocerus troponin C: insights into the mechanism of stretch activation in muscles.</title>
        <authorList>
            <person name="De Nicola G."/>
            <person name="Burkart C."/>
            <person name="Qiu F."/>
            <person name="Agianian B."/>
            <person name="Labeit S."/>
            <person name="Martin S."/>
            <person name="Bullard B."/>
            <person name="Pastore A."/>
        </authorList>
    </citation>
    <scope>STRUCTURE BY NMR</scope>
</reference>
<dbReference type="Pfam" id="PF13499">
    <property type="entry name" value="EF-hand_7"/>
    <property type="match status" value="1"/>
</dbReference>
<dbReference type="PANTHER" id="PTHR23048">
    <property type="entry name" value="MYOSIN LIGHT CHAIN 1, 3"/>
    <property type="match status" value="1"/>
</dbReference>
<dbReference type="GO" id="GO:0016460">
    <property type="term" value="C:myosin II complex"/>
    <property type="evidence" value="ECO:0007669"/>
    <property type="project" value="TreeGrafter"/>
</dbReference>
<dbReference type="Gene3D" id="1.10.238.10">
    <property type="entry name" value="EF-hand"/>
    <property type="match status" value="2"/>
</dbReference>
<organism evidence="7">
    <name type="scientific">Lethocerus indicus</name>
    <name type="common">Giant water bug</name>
    <dbReference type="NCBI Taxonomy" id="212017"/>
    <lineage>
        <taxon>Eukaryota</taxon>
        <taxon>Metazoa</taxon>
        <taxon>Ecdysozoa</taxon>
        <taxon>Arthropoda</taxon>
        <taxon>Hexapoda</taxon>
        <taxon>Insecta</taxon>
        <taxon>Pterygota</taxon>
        <taxon>Neoptera</taxon>
        <taxon>Paraneoptera</taxon>
        <taxon>Hemiptera</taxon>
        <taxon>Heteroptera</taxon>
        <taxon>Panheteroptera</taxon>
        <taxon>Nepomorpha</taxon>
        <taxon>Belostomatidae</taxon>
        <taxon>Lethocerinae</taxon>
        <taxon>Lethocerus</taxon>
    </lineage>
</organism>
<keyword evidence="1" id="KW-0479">Metal-binding</keyword>
<reference evidence="9" key="3">
    <citation type="journal article" date="2010" name="Biochemistry">
        <title>Solution structure of the Apo C-terminal domain of the Lethocerus F1 troponin C isoform.</title>
        <authorList>
            <person name="De Nicola G.F."/>
            <person name="Martin S."/>
            <person name="Bullard B."/>
            <person name="Pastore A."/>
        </authorList>
    </citation>
    <scope>STRUCTURE BY NMR OF 89-158</scope>
</reference>
<dbReference type="PROSITE" id="PS50222">
    <property type="entry name" value="EF_HAND_2"/>
    <property type="match status" value="2"/>
</dbReference>
<proteinExistence type="evidence at protein level"/>
<dbReference type="SMART" id="SM00054">
    <property type="entry name" value="EFh"/>
    <property type="match status" value="3"/>
</dbReference>
<dbReference type="IntAct" id="Q868D4">
    <property type="interactions" value="1"/>
</dbReference>
<accession>Q868D4</accession>
<gene>
    <name evidence="7" type="primary">tnC4</name>
</gene>
<comment type="similarity">
    <text evidence="5">Belongs to the troponin C family.</text>
</comment>
<evidence type="ECO:0007829" key="9">
    <source>
        <dbReference type="PDB" id="2K2A"/>
    </source>
</evidence>
<evidence type="ECO:0000256" key="2">
    <source>
        <dbReference type="ARBA" id="ARBA00022737"/>
    </source>
</evidence>
<dbReference type="PDB" id="2JNF">
    <property type="method" value="NMR"/>
    <property type="chains" value="A=1-158"/>
</dbReference>
<reference evidence="7" key="1">
    <citation type="journal article" date="2003" name="Biochem. J.">
        <title>Troponin C in different insect muscle types: identification of two isoforms in Lethocerus, Drosophila and Anopheles that are specific to asynchronous flight muscle in the adult insect.</title>
        <authorList>
            <person name="Qiu F."/>
            <person name="Lakey A."/>
            <person name="Agianian B."/>
            <person name="Hutchings A."/>
            <person name="Butcher G.W."/>
            <person name="Labeit S."/>
            <person name="Leonard K."/>
            <person name="Bullard B."/>
        </authorList>
    </citation>
    <scope>NUCLEOTIDE SEQUENCE</scope>
    <source>
        <tissue evidence="7">Indirect flight muscle</tissue>
    </source>
</reference>
<dbReference type="InterPro" id="IPR018247">
    <property type="entry name" value="EF_Hand_1_Ca_BS"/>
</dbReference>
<sequence length="158" mass="17577">MGDVSKLSSNQVKLLETAFRDFETPEGSGRVSTDQIGIILEVLGIQQTKSTIRQLIDEFDPFGNGDIDFDSFKIIGARFLGEEVNPEQMQQELREAFRLYDKEGNGYISTDVMREILAELDETLSSEDLDAMIDEIDADGSGTVDFEEFMGVMTGGDE</sequence>
<evidence type="ECO:0000256" key="5">
    <source>
        <dbReference type="ARBA" id="ARBA00038202"/>
    </source>
</evidence>
<evidence type="ECO:0000256" key="3">
    <source>
        <dbReference type="ARBA" id="ARBA00022837"/>
    </source>
</evidence>
<comment type="interaction">
    <interactant intactId="EBI-15648073">
        <id>Q868D4</id>
    </interactant>
    <interactant intactId="EBI-15648085">
        <id>Q704P7</id>
        <label>tnI1</label>
    </interactant>
    <organismsDiffer>false</organismsDiffer>
    <experiments>5</experiments>
</comment>
<dbReference type="PROSITE" id="PS00018">
    <property type="entry name" value="EF_HAND_1"/>
    <property type="match status" value="1"/>
</dbReference>
<dbReference type="SUPFAM" id="SSF47473">
    <property type="entry name" value="EF-hand"/>
    <property type="match status" value="1"/>
</dbReference>
<keyword evidence="4" id="KW-0514">Muscle protein</keyword>
<evidence type="ECO:0000313" key="7">
    <source>
        <dbReference type="EMBL" id="CAD55595.1"/>
    </source>
</evidence>
<dbReference type="SMR" id="Q868D4"/>
<dbReference type="EvolutionaryTrace" id="Q868D4"/>
<keyword evidence="3" id="KW-0106">Calcium</keyword>
<dbReference type="InterPro" id="IPR011992">
    <property type="entry name" value="EF-hand-dom_pair"/>
</dbReference>